<feature type="signal peptide" evidence="1">
    <location>
        <begin position="1"/>
        <end position="22"/>
    </location>
</feature>
<evidence type="ECO:0000259" key="2">
    <source>
        <dbReference type="Pfam" id="PF00561"/>
    </source>
</evidence>
<dbReference type="PANTHER" id="PTHR42886">
    <property type="entry name" value="RE40534P-RELATED"/>
    <property type="match status" value="1"/>
</dbReference>
<dbReference type="PROSITE" id="PS51257">
    <property type="entry name" value="PROKAR_LIPOPROTEIN"/>
    <property type="match status" value="1"/>
</dbReference>
<dbReference type="EMBL" id="JACXST010000001">
    <property type="protein sequence ID" value="MBD9359186.1"/>
    <property type="molecule type" value="Genomic_DNA"/>
</dbReference>
<dbReference type="RefSeq" id="WP_192392114.1">
    <property type="nucleotide sequence ID" value="NZ_CAJHIU010000001.1"/>
</dbReference>
<organism evidence="3 4">
    <name type="scientific">Methylomonas fluvii</name>
    <dbReference type="NCBI Taxonomy" id="1854564"/>
    <lineage>
        <taxon>Bacteria</taxon>
        <taxon>Pseudomonadati</taxon>
        <taxon>Pseudomonadota</taxon>
        <taxon>Gammaproteobacteria</taxon>
        <taxon>Methylococcales</taxon>
        <taxon>Methylococcaceae</taxon>
        <taxon>Methylomonas</taxon>
    </lineage>
</organism>
<accession>A0ABR9D8U7</accession>
<dbReference type="InterPro" id="IPR000073">
    <property type="entry name" value="AB_hydrolase_1"/>
</dbReference>
<feature type="chain" id="PRO_5046108651" evidence="1">
    <location>
        <begin position="23"/>
        <end position="279"/>
    </location>
</feature>
<gene>
    <name evidence="3" type="ORF">EBB_01190</name>
</gene>
<dbReference type="GO" id="GO:0016787">
    <property type="term" value="F:hydrolase activity"/>
    <property type="evidence" value="ECO:0007669"/>
    <property type="project" value="UniProtKB-KW"/>
</dbReference>
<dbReference type="Gene3D" id="3.40.50.1820">
    <property type="entry name" value="alpha/beta hydrolase"/>
    <property type="match status" value="1"/>
</dbReference>
<evidence type="ECO:0000256" key="1">
    <source>
        <dbReference type="SAM" id="SignalP"/>
    </source>
</evidence>
<dbReference type="InterPro" id="IPR029058">
    <property type="entry name" value="AB_hydrolase_fold"/>
</dbReference>
<dbReference type="PANTHER" id="PTHR42886:SF29">
    <property type="entry name" value="PUMMELIG, ISOFORM A"/>
    <property type="match status" value="1"/>
</dbReference>
<dbReference type="Proteomes" id="UP000641152">
    <property type="component" value="Unassembled WGS sequence"/>
</dbReference>
<dbReference type="SUPFAM" id="SSF53474">
    <property type="entry name" value="alpha/beta-Hydrolases"/>
    <property type="match status" value="1"/>
</dbReference>
<name>A0ABR9D8U7_9GAMM</name>
<keyword evidence="4" id="KW-1185">Reference proteome</keyword>
<evidence type="ECO:0000313" key="4">
    <source>
        <dbReference type="Proteomes" id="UP000641152"/>
    </source>
</evidence>
<keyword evidence="1" id="KW-0732">Signal</keyword>
<sequence length="279" mass="30204">MKFRPSVMVILLLLLIVLSGCAATITNVTTAEVAGRKVEFALSKQQTVPVIFENGLGGTLEGWAEIYPTIARDNTALVYNRAGYGNSEASATARDGRHIIEELRGLLASQGLIPPYVLVGHSLGGLYMQWYARHHPDEVAALILVDSTHPAQLKGAGAIENWPLWVRWLFDLMISATAEQELAALDLTGDEVLAAPPYSGGPIIVLSAAQPLEYTSELALDANQKRKDIARLYPGAIQRWVDSGHVIPLEKPESIISAIREVLLTMQPNTTKPNVAPAP</sequence>
<comment type="caution">
    <text evidence="3">The sequence shown here is derived from an EMBL/GenBank/DDBJ whole genome shotgun (WGS) entry which is preliminary data.</text>
</comment>
<feature type="domain" description="AB hydrolase-1" evidence="2">
    <location>
        <begin position="49"/>
        <end position="168"/>
    </location>
</feature>
<reference evidence="3 4" key="1">
    <citation type="submission" date="2020-09" db="EMBL/GenBank/DDBJ databases">
        <title>Methylomonas albis sp. nov. and Methylomonas fluvii sp. nov.: Two cold-adapted methanotrophs from the River Elbe and an amended description of Methylovulum psychrotolerans strain Eb1.</title>
        <authorList>
            <person name="Bussmann I.K."/>
            <person name="Klings K.-W."/>
            <person name="Warnstedt J."/>
            <person name="Hoppert M."/>
            <person name="Saborowski A."/>
            <person name="Horn F."/>
            <person name="Liebner S."/>
        </authorList>
    </citation>
    <scope>NUCLEOTIDE SEQUENCE [LARGE SCALE GENOMIC DNA]</scope>
    <source>
        <strain evidence="3 4">EbB</strain>
    </source>
</reference>
<keyword evidence="3" id="KW-0378">Hydrolase</keyword>
<protein>
    <submittedName>
        <fullName evidence="3">Alpha/beta fold hydrolase</fullName>
    </submittedName>
</protein>
<proteinExistence type="predicted"/>
<dbReference type="Pfam" id="PF00561">
    <property type="entry name" value="Abhydrolase_1"/>
    <property type="match status" value="1"/>
</dbReference>
<evidence type="ECO:0000313" key="3">
    <source>
        <dbReference type="EMBL" id="MBD9359186.1"/>
    </source>
</evidence>